<sequence length="156" mass="19171">MTLFSYLPYDCLYVIKQYLPSKFKVILEKNNLVDYIYSFLPLKDKMLINRKFYYQLQSQIIIPYEKEDKLMIDLVKKNSMVGVEKYVTREKIERLIKSKKYYFGNKVFLNLFSLLEHLSIHYKYNKIREYLTNLIENKKLIKNKHKNKIYKNIIWN</sequence>
<reference evidence="1" key="1">
    <citation type="journal article" date="2020" name="Nature">
        <title>Giant virus diversity and host interactions through global metagenomics.</title>
        <authorList>
            <person name="Schulz F."/>
            <person name="Roux S."/>
            <person name="Paez-Espino D."/>
            <person name="Jungbluth S."/>
            <person name="Walsh D.A."/>
            <person name="Denef V.J."/>
            <person name="McMahon K.D."/>
            <person name="Konstantinidis K.T."/>
            <person name="Eloe-Fadrosh E.A."/>
            <person name="Kyrpides N.C."/>
            <person name="Woyke T."/>
        </authorList>
    </citation>
    <scope>NUCLEOTIDE SEQUENCE</scope>
    <source>
        <strain evidence="1">GVMAG-M-3300023109-53</strain>
    </source>
</reference>
<name>A0A6C0CY50_9ZZZZ</name>
<protein>
    <submittedName>
        <fullName evidence="1">Uncharacterized protein</fullName>
    </submittedName>
</protein>
<organism evidence="1">
    <name type="scientific">viral metagenome</name>
    <dbReference type="NCBI Taxonomy" id="1070528"/>
    <lineage>
        <taxon>unclassified sequences</taxon>
        <taxon>metagenomes</taxon>
        <taxon>organismal metagenomes</taxon>
    </lineage>
</organism>
<dbReference type="EMBL" id="MN739500">
    <property type="protein sequence ID" value="QHT08704.1"/>
    <property type="molecule type" value="Genomic_DNA"/>
</dbReference>
<evidence type="ECO:0000313" key="1">
    <source>
        <dbReference type="EMBL" id="QHT08704.1"/>
    </source>
</evidence>
<accession>A0A6C0CY50</accession>
<proteinExistence type="predicted"/>
<dbReference type="AlphaFoldDB" id="A0A6C0CY50"/>